<dbReference type="Proteomes" id="UP001327560">
    <property type="component" value="Chromosome 3"/>
</dbReference>
<reference evidence="4 5" key="1">
    <citation type="submission" date="2023-10" db="EMBL/GenBank/DDBJ databases">
        <title>Chromosome-scale genome assembly provides insights into flower coloration mechanisms of Canna indica.</title>
        <authorList>
            <person name="Li C."/>
        </authorList>
    </citation>
    <scope>NUCLEOTIDE SEQUENCE [LARGE SCALE GENOMIC DNA]</scope>
    <source>
        <tissue evidence="4">Flower</tissue>
    </source>
</reference>
<organism evidence="4 5">
    <name type="scientific">Canna indica</name>
    <name type="common">Indian-shot</name>
    <dbReference type="NCBI Taxonomy" id="4628"/>
    <lineage>
        <taxon>Eukaryota</taxon>
        <taxon>Viridiplantae</taxon>
        <taxon>Streptophyta</taxon>
        <taxon>Embryophyta</taxon>
        <taxon>Tracheophyta</taxon>
        <taxon>Spermatophyta</taxon>
        <taxon>Magnoliopsida</taxon>
        <taxon>Liliopsida</taxon>
        <taxon>Zingiberales</taxon>
        <taxon>Cannaceae</taxon>
        <taxon>Canna</taxon>
    </lineage>
</organism>
<dbReference type="Pfam" id="PF07896">
    <property type="entry name" value="DUF1674"/>
    <property type="match status" value="1"/>
</dbReference>
<dbReference type="InterPro" id="IPR012875">
    <property type="entry name" value="SDHF4"/>
</dbReference>
<name>A0AAQ3K6K6_9LILI</name>
<accession>A0AAQ3K6K6</accession>
<feature type="compositionally biased region" description="Basic and acidic residues" evidence="3">
    <location>
        <begin position="101"/>
        <end position="114"/>
    </location>
</feature>
<dbReference type="PANTHER" id="PTHR28524:SF3">
    <property type="entry name" value="SUCCINATE DEHYDROGENASE ASSEMBLY FACTOR 4, MITOCHONDRIAL"/>
    <property type="match status" value="1"/>
</dbReference>
<dbReference type="GO" id="GO:0005739">
    <property type="term" value="C:mitochondrion"/>
    <property type="evidence" value="ECO:0007669"/>
    <property type="project" value="TreeGrafter"/>
</dbReference>
<evidence type="ECO:0000256" key="3">
    <source>
        <dbReference type="SAM" id="MobiDB-lite"/>
    </source>
</evidence>
<dbReference type="AlphaFoldDB" id="A0AAQ3K6K6"/>
<feature type="compositionally biased region" description="Basic and acidic residues" evidence="3">
    <location>
        <begin position="57"/>
        <end position="71"/>
    </location>
</feature>
<gene>
    <name evidence="4" type="ORF">Cni_G10838</name>
</gene>
<evidence type="ECO:0000256" key="1">
    <source>
        <dbReference type="ARBA" id="ARBA00005701"/>
    </source>
</evidence>
<protein>
    <recommendedName>
        <fullName evidence="2">Succinate dehydrogenase assembly factor 4, mitochondrial</fullName>
    </recommendedName>
</protein>
<evidence type="ECO:0000313" key="4">
    <source>
        <dbReference type="EMBL" id="WOL02119.1"/>
    </source>
</evidence>
<keyword evidence="5" id="KW-1185">Reference proteome</keyword>
<dbReference type="GO" id="GO:0034553">
    <property type="term" value="P:mitochondrial respiratory chain complex II assembly"/>
    <property type="evidence" value="ECO:0007669"/>
    <property type="project" value="TreeGrafter"/>
</dbReference>
<proteinExistence type="inferred from homology"/>
<feature type="region of interest" description="Disordered" evidence="3">
    <location>
        <begin position="37"/>
        <end position="114"/>
    </location>
</feature>
<dbReference type="PANTHER" id="PTHR28524">
    <property type="entry name" value="SUCCINATE DEHYDROGENASE ASSEMBLY FACTOR 4, MITOCHONDRIAL"/>
    <property type="match status" value="1"/>
</dbReference>
<evidence type="ECO:0000256" key="2">
    <source>
        <dbReference type="ARBA" id="ARBA00022170"/>
    </source>
</evidence>
<comment type="similarity">
    <text evidence="1">Belongs to the SDHAF4 family.</text>
</comment>
<evidence type="ECO:0000313" key="5">
    <source>
        <dbReference type="Proteomes" id="UP001327560"/>
    </source>
</evidence>
<dbReference type="EMBL" id="CP136892">
    <property type="protein sequence ID" value="WOL02119.1"/>
    <property type="molecule type" value="Genomic_DNA"/>
</dbReference>
<sequence length="114" mass="12390">MANKLHRLLTTALKREIAQPRLGLGFEFQGTRSLASSISPLEEAARFDPPPPSPSKPKAEEQAAASAKREDEEGEEEDDDGVHVNKTTGEVGGPKGPEPTRYGDWERGGRCSDF</sequence>